<protein>
    <submittedName>
        <fullName evidence="1">Uncharacterized protein b664L</fullName>
    </submittedName>
</protein>
<dbReference type="Proteomes" id="UP000202419">
    <property type="component" value="Segment"/>
</dbReference>
<reference evidence="1 2" key="1">
    <citation type="journal article" date="2007" name="Virology">
        <title>Sequence and annotation of the 369-kb NY-2A and the 345-kb AR158 viruses that infect Chlorella NC64A.</title>
        <authorList>
            <person name="Fitzgerald L.A."/>
            <person name="Graves M.V."/>
            <person name="Li X."/>
            <person name="Feldblyum T."/>
            <person name="Nierman W.C."/>
            <person name="Van Etten J.L."/>
        </authorList>
    </citation>
    <scope>NUCLEOTIDE SEQUENCE [LARGE SCALE GENOMIC DNA]</scope>
    <source>
        <strain evidence="1 2">NY-2A</strain>
    </source>
</reference>
<gene>
    <name evidence="1" type="primary">b664L</name>
    <name evidence="1" type="ORF">NY2A_b664L</name>
</gene>
<keyword evidence="2" id="KW-1185">Reference proteome</keyword>
<evidence type="ECO:0000313" key="1">
    <source>
        <dbReference type="EMBL" id="ABT15063.1"/>
    </source>
</evidence>
<dbReference type="KEGG" id="vg:5659347"/>
<proteinExistence type="predicted"/>
<name>A7IXI9_PBCVN</name>
<accession>A7IXI9</accession>
<dbReference type="GeneID" id="5659347"/>
<dbReference type="RefSeq" id="YP_001497860.1">
    <property type="nucleotide sequence ID" value="NC_009898.1"/>
</dbReference>
<dbReference type="EMBL" id="DQ491002">
    <property type="protein sequence ID" value="ABT15063.1"/>
    <property type="molecule type" value="Genomic_DNA"/>
</dbReference>
<organism evidence="1 2">
    <name type="scientific">Paramecium bursaria Chlorella virus NY2A</name>
    <name type="common">PBCV-NY2A</name>
    <dbReference type="NCBI Taxonomy" id="46021"/>
    <lineage>
        <taxon>Viruses</taxon>
        <taxon>Varidnaviria</taxon>
        <taxon>Bamfordvirae</taxon>
        <taxon>Nucleocytoviricota</taxon>
        <taxon>Megaviricetes</taxon>
        <taxon>Algavirales</taxon>
        <taxon>Phycodnaviridae</taxon>
        <taxon>Chlorovirus</taxon>
        <taxon>Chlorovirus americanus</taxon>
    </lineage>
</organism>
<sequence>MRDIGSLLALQRIETFRQMIDSLICHSLVRFFACVCFDVRLCQSTFIAYQIALSAGYPHFHLTSACARENLIDRFTFCDCV</sequence>
<evidence type="ECO:0000313" key="2">
    <source>
        <dbReference type="Proteomes" id="UP000202419"/>
    </source>
</evidence>
<organismHost>
    <name type="scientific">Chlorella</name>
    <dbReference type="NCBI Taxonomy" id="3071"/>
</organismHost>